<evidence type="ECO:0000313" key="6">
    <source>
        <dbReference type="EMBL" id="OJF92430.1"/>
    </source>
</evidence>
<dbReference type="AlphaFoldDB" id="A0A657LN21"/>
<dbReference type="InterPro" id="IPR003439">
    <property type="entry name" value="ABC_transporter-like_ATP-bd"/>
</dbReference>
<reference evidence="6 7" key="1">
    <citation type="submission" date="2016-02" db="EMBL/GenBank/DDBJ databases">
        <title>Genome sequencing of a beta-galactosidase producing bacteria Rhizobium sp. 59.</title>
        <authorList>
            <person name="Wang D."/>
            <person name="Kot W."/>
            <person name="Qin Y."/>
            <person name="Hansen L."/>
            <person name="Naqvi K."/>
            <person name="Rensing C."/>
        </authorList>
    </citation>
    <scope>NUCLEOTIDE SEQUENCE [LARGE SCALE GENOMIC DNA]</scope>
    <source>
        <strain evidence="6 7">59</strain>
    </source>
</reference>
<evidence type="ECO:0000256" key="3">
    <source>
        <dbReference type="ARBA" id="ARBA00022741"/>
    </source>
</evidence>
<name>A0A657LN21_9HYPH</name>
<dbReference type="InterPro" id="IPR027417">
    <property type="entry name" value="P-loop_NTPase"/>
</dbReference>
<dbReference type="GO" id="GO:0016887">
    <property type="term" value="F:ATP hydrolysis activity"/>
    <property type="evidence" value="ECO:0007669"/>
    <property type="project" value="InterPro"/>
</dbReference>
<dbReference type="InterPro" id="IPR003593">
    <property type="entry name" value="AAA+_ATPase"/>
</dbReference>
<feature type="domain" description="ABC transporter" evidence="5">
    <location>
        <begin position="1"/>
        <end position="241"/>
    </location>
</feature>
<dbReference type="Pfam" id="PF00005">
    <property type="entry name" value="ABC_tran"/>
    <property type="match status" value="2"/>
</dbReference>
<gene>
    <name evidence="6" type="ORF">AX760_22695</name>
</gene>
<organism evidence="6 7">
    <name type="scientific">Pararhizobium antarcticum</name>
    <dbReference type="NCBI Taxonomy" id="1798805"/>
    <lineage>
        <taxon>Bacteria</taxon>
        <taxon>Pseudomonadati</taxon>
        <taxon>Pseudomonadota</taxon>
        <taxon>Alphaproteobacteria</taxon>
        <taxon>Hyphomicrobiales</taxon>
        <taxon>Rhizobiaceae</taxon>
        <taxon>Rhizobium/Agrobacterium group</taxon>
        <taxon>Pararhizobium</taxon>
    </lineage>
</organism>
<dbReference type="PROSITE" id="PS00211">
    <property type="entry name" value="ABC_TRANSPORTER_1"/>
    <property type="match status" value="1"/>
</dbReference>
<keyword evidence="4" id="KW-0067">ATP-binding</keyword>
<evidence type="ECO:0000256" key="1">
    <source>
        <dbReference type="ARBA" id="ARBA00005417"/>
    </source>
</evidence>
<protein>
    <submittedName>
        <fullName evidence="6">ABC transporter</fullName>
    </submittedName>
</protein>
<dbReference type="EMBL" id="LSRP01000117">
    <property type="protein sequence ID" value="OJF92430.1"/>
    <property type="molecule type" value="Genomic_DNA"/>
</dbReference>
<sequence length="510" mass="55694">MSLLNIRSLGVTLSSRLFSDLNLTVNAGDRIGLVAANGRGKSTLLRCIASQLEPTDGVITKSRGLTIGYVEQNVPQALLDHTFYDAVLAALPAEQQSSESWRVDVALESLDVPEAMRQRTLSQLSGGWQRLAMLARIWVTEPDMLLLDEPTNHLDLARIGQLEQWLNALPRDLPVIISSHDRAFLDATTNRTLFLRPERSQMFPLPYSRARVALDEGDASDGRRYQRDMKAAQQLRQQAAKLNNIGVNSGSDLLVVKTKQLKQRADRLEGATRPAHLERSAGAIRLANRGTHAKVLVTLEDAAVTTPDGTLLFRTGRQFICQGDRIVLLGANGAGKTRLVAMLRRAIGKADVSQDGIKATPSLVLGYGDQALADLSEGETPMHSIVHRFDVGDLRARSLLAGAGLSVEMQARPIGQLSGGQKARLGMLFLRLAEPNFYLLDEPTNHLDIDGQEALESELLDHKASCLLVSHDRSFVRAVGNRFWLIDRKTLVELDGPEAFFAAMGGAGAP</sequence>
<dbReference type="PANTHER" id="PTHR19211:SF14">
    <property type="entry name" value="ATP-BINDING CASSETTE SUB-FAMILY F MEMBER 1"/>
    <property type="match status" value="1"/>
</dbReference>
<dbReference type="Proteomes" id="UP000182661">
    <property type="component" value="Unassembled WGS sequence"/>
</dbReference>
<dbReference type="InterPro" id="IPR017871">
    <property type="entry name" value="ABC_transporter-like_CS"/>
</dbReference>
<dbReference type="CDD" id="cd03221">
    <property type="entry name" value="ABCF_EF-3"/>
    <property type="match status" value="2"/>
</dbReference>
<evidence type="ECO:0000259" key="5">
    <source>
        <dbReference type="PROSITE" id="PS50893"/>
    </source>
</evidence>
<dbReference type="SMART" id="SM00382">
    <property type="entry name" value="AAA"/>
    <property type="match status" value="2"/>
</dbReference>
<proteinExistence type="inferred from homology"/>
<comment type="similarity">
    <text evidence="1">Belongs to the ABC transporter superfamily.</text>
</comment>
<dbReference type="RefSeq" id="WP_071834865.1">
    <property type="nucleotide sequence ID" value="NZ_LSRP01000117.1"/>
</dbReference>
<dbReference type="InterPro" id="IPR050611">
    <property type="entry name" value="ABCF"/>
</dbReference>
<accession>A0A657LN21</accession>
<keyword evidence="3" id="KW-0547">Nucleotide-binding</keyword>
<keyword evidence="7" id="KW-1185">Reference proteome</keyword>
<evidence type="ECO:0000313" key="7">
    <source>
        <dbReference type="Proteomes" id="UP000182661"/>
    </source>
</evidence>
<feature type="domain" description="ABC transporter" evidence="5">
    <location>
        <begin position="297"/>
        <end position="510"/>
    </location>
</feature>
<dbReference type="OrthoDB" id="9808609at2"/>
<dbReference type="Gene3D" id="3.40.50.300">
    <property type="entry name" value="P-loop containing nucleotide triphosphate hydrolases"/>
    <property type="match status" value="2"/>
</dbReference>
<dbReference type="PANTHER" id="PTHR19211">
    <property type="entry name" value="ATP-BINDING TRANSPORT PROTEIN-RELATED"/>
    <property type="match status" value="1"/>
</dbReference>
<dbReference type="GO" id="GO:0005524">
    <property type="term" value="F:ATP binding"/>
    <property type="evidence" value="ECO:0007669"/>
    <property type="project" value="UniProtKB-KW"/>
</dbReference>
<keyword evidence="2" id="KW-0677">Repeat</keyword>
<evidence type="ECO:0000256" key="2">
    <source>
        <dbReference type="ARBA" id="ARBA00022737"/>
    </source>
</evidence>
<dbReference type="PROSITE" id="PS50893">
    <property type="entry name" value="ABC_TRANSPORTER_2"/>
    <property type="match status" value="2"/>
</dbReference>
<dbReference type="SUPFAM" id="SSF52540">
    <property type="entry name" value="P-loop containing nucleoside triphosphate hydrolases"/>
    <property type="match status" value="2"/>
</dbReference>
<comment type="caution">
    <text evidence="6">The sequence shown here is derived from an EMBL/GenBank/DDBJ whole genome shotgun (WGS) entry which is preliminary data.</text>
</comment>
<evidence type="ECO:0000256" key="4">
    <source>
        <dbReference type="ARBA" id="ARBA00022840"/>
    </source>
</evidence>